<reference evidence="1 2" key="1">
    <citation type="submission" date="2016-04" db="EMBL/GenBank/DDBJ databases">
        <authorList>
            <person name="Regsiter A."/>
            <person name="William W."/>
        </authorList>
    </citation>
    <scope>NUCLEOTIDE SEQUENCE [LARGE SCALE GENOMIC DNA]</scope>
    <source>
        <strain evidence="1 2">92</strain>
    </source>
</reference>
<dbReference type="PANTHER" id="PTHR34413:SF1">
    <property type="entry name" value="CYTOPLASMIC PROTEIN"/>
    <property type="match status" value="1"/>
</dbReference>
<dbReference type="EMBL" id="LT556085">
    <property type="protein sequence ID" value="SAZ72599.1"/>
    <property type="molecule type" value="Genomic_DNA"/>
</dbReference>
<dbReference type="PANTHER" id="PTHR34413">
    <property type="entry name" value="PROPHAGE TAIL FIBER ASSEMBLY PROTEIN HOMOLOG TFAE-RELATED-RELATED"/>
    <property type="match status" value="1"/>
</dbReference>
<gene>
    <name evidence="1" type="ORF">CITRO92_2939</name>
</gene>
<dbReference type="RefSeq" id="WP_109740075.1">
    <property type="nucleotide sequence ID" value="NZ_CABVLR010000002.1"/>
</dbReference>
<proteinExistence type="predicted"/>
<dbReference type="InterPro" id="IPR051220">
    <property type="entry name" value="TFA_Chaperone"/>
</dbReference>
<name>A0AAW9LZQ7_CITAM</name>
<dbReference type="InterPro" id="IPR003458">
    <property type="entry name" value="Phage_T4_Gp38_tail_assem"/>
</dbReference>
<organism evidence="1 2">
    <name type="scientific">Citrobacter amalonaticus</name>
    <dbReference type="NCBI Taxonomy" id="35703"/>
    <lineage>
        <taxon>Bacteria</taxon>
        <taxon>Pseudomonadati</taxon>
        <taxon>Pseudomonadota</taxon>
        <taxon>Gammaproteobacteria</taxon>
        <taxon>Enterobacterales</taxon>
        <taxon>Enterobacteriaceae</taxon>
        <taxon>Citrobacter</taxon>
    </lineage>
</organism>
<dbReference type="Proteomes" id="UP000245995">
    <property type="component" value="Chromosome CITRO92"/>
</dbReference>
<dbReference type="Pfam" id="PF02413">
    <property type="entry name" value="Caudo_TAP"/>
    <property type="match status" value="1"/>
</dbReference>
<protein>
    <submittedName>
        <fullName evidence="1">Caudovirales tail fibre assembly family protein</fullName>
    </submittedName>
</protein>
<sequence>MKPVFDENRLATTPGDVRCFYFDAVTGEYTGWSDEYIHVGVSMPGNSTDIEPGEDITERVYLFNGSGWQPEEDYRGVTVYWMENKAPSVVDYIGPIKEGFVATEPSSMFDKWDGKKWVKNAEAEHTALVSDADAQKQYLITQANDYINRKQWPGRAVMGRLCDTEKEQYFLWLDYLDALEAVETSRAPDINWPVPPVV</sequence>
<evidence type="ECO:0000313" key="2">
    <source>
        <dbReference type="Proteomes" id="UP000245995"/>
    </source>
</evidence>
<evidence type="ECO:0000313" key="1">
    <source>
        <dbReference type="EMBL" id="SAZ72599.1"/>
    </source>
</evidence>
<accession>A0AAW9LZQ7</accession>
<dbReference type="AlphaFoldDB" id="A0AAW9LZQ7"/>